<dbReference type="NCBIfam" id="TIGR02074">
    <property type="entry name" value="PBP_1a_fam"/>
    <property type="match status" value="1"/>
</dbReference>
<keyword evidence="6 17" id="KW-0812">Transmembrane</keyword>
<evidence type="ECO:0000256" key="12">
    <source>
        <dbReference type="ARBA" id="ARBA00023268"/>
    </source>
</evidence>
<dbReference type="GO" id="GO:0016757">
    <property type="term" value="F:glycosyltransferase activity"/>
    <property type="evidence" value="ECO:0007669"/>
    <property type="project" value="UniProtKB-KW"/>
</dbReference>
<keyword evidence="16" id="KW-0175">Coiled coil</keyword>
<gene>
    <name evidence="20" type="ORF">J2S14_000042</name>
</gene>
<keyword evidence="1" id="KW-1003">Cell membrane</keyword>
<evidence type="ECO:0000259" key="18">
    <source>
        <dbReference type="Pfam" id="PF00905"/>
    </source>
</evidence>
<keyword evidence="3" id="KW-0645">Protease</keyword>
<keyword evidence="21" id="KW-1185">Reference proteome</keyword>
<dbReference type="GO" id="GO:0016746">
    <property type="term" value="F:acyltransferase activity"/>
    <property type="evidence" value="ECO:0007669"/>
    <property type="project" value="UniProtKB-KW"/>
</dbReference>
<evidence type="ECO:0000256" key="8">
    <source>
        <dbReference type="ARBA" id="ARBA00022960"/>
    </source>
</evidence>
<keyword evidence="10 17" id="KW-1133">Transmembrane helix</keyword>
<dbReference type="InterPro" id="IPR023346">
    <property type="entry name" value="Lysozyme-like_dom_sf"/>
</dbReference>
<evidence type="ECO:0000313" key="21">
    <source>
        <dbReference type="Proteomes" id="UP001232343"/>
    </source>
</evidence>
<keyword evidence="4 20" id="KW-0328">Glycosyltransferase</keyword>
<keyword evidence="20" id="KW-0012">Acyltransferase</keyword>
<keyword evidence="13" id="KW-0961">Cell wall biogenesis/degradation</keyword>
<dbReference type="Proteomes" id="UP001232343">
    <property type="component" value="Unassembled WGS sequence"/>
</dbReference>
<evidence type="ECO:0000256" key="3">
    <source>
        <dbReference type="ARBA" id="ARBA00022670"/>
    </source>
</evidence>
<dbReference type="Gene3D" id="3.40.710.10">
    <property type="entry name" value="DD-peptidase/beta-lactamase superfamily"/>
    <property type="match status" value="1"/>
</dbReference>
<keyword evidence="7" id="KW-0378">Hydrolase</keyword>
<keyword evidence="5 20" id="KW-0808">Transferase</keyword>
<dbReference type="PANTHER" id="PTHR32282:SF32">
    <property type="entry name" value="PENICILLIN-BINDING PROTEIN 2A"/>
    <property type="match status" value="1"/>
</dbReference>
<sequence>MKYIVLAKEAIWKFWRRAHLNQIIILLLSLSILFVLAYFAYLASAANVESLKQGLSQSTVIYDKDGDEASKISANRIEGVSIDTVPANLQNAIIAIEDHRFKEHKGFDVQGIMRAVFLNLKSGRISAGGSTITQQLTKVALLSPERTFKRKLEELFLAVEMEKTFTKDEILEMYMNQVYFGSGAYGVQNASRKYFGKDVENITLSEAATLAGIINRPTALDPYNNYDGALKRRDVVLGQMKKYNMISEQQYNDATAEKIVLNNKGGDPLKGKYPYYVDAVINEAINLYGYTQDELLTRGYKIYTEMDQNLQSSLEKVYKNDSLFPVSSDGTLAQSGAVLLDPSSGGLRALVGGRGEHTFRAYNRATQLTAQPGSVMKPLAVYTPALEAGYTPQAKLKDEADVSFDGYQPKNYNHQYLGEVPMYEAIEESMNVPAVWLLNEIGLSKGIDSVQRFGLPLQEDDKYLSLALGGTKTGYSPKQMAEAYAVFANGGQRVQSHIITKIIGPTGNIEVEVKPKKTRVTDRKTTELMTSMLLNVVESGTGRNAHINGYTIAGKTGSTQLPFKDITEGTKDQWFVGYTPNLVGAVWLGYDYTDRTHYLKGRSGDTVVPIFRAIMSGALPNVDKMTFETKSINENLKQQQENKTIKEKLENFDDKMTKEAEKWKKKLEKGKGNLKKFEEKLKDIYKKYGH</sequence>
<name>A0ABU0CYL4_9BACI</name>
<evidence type="ECO:0000256" key="5">
    <source>
        <dbReference type="ARBA" id="ARBA00022679"/>
    </source>
</evidence>
<keyword evidence="11 17" id="KW-0472">Membrane</keyword>
<dbReference type="InterPro" id="IPR036950">
    <property type="entry name" value="PBP_transglycosylase"/>
</dbReference>
<evidence type="ECO:0000256" key="10">
    <source>
        <dbReference type="ARBA" id="ARBA00022989"/>
    </source>
</evidence>
<dbReference type="Gene3D" id="1.10.3810.10">
    <property type="entry name" value="Biosynthetic peptidoglycan transglycosylase-like"/>
    <property type="match status" value="1"/>
</dbReference>
<evidence type="ECO:0000256" key="15">
    <source>
        <dbReference type="ARBA" id="ARBA00049902"/>
    </source>
</evidence>
<evidence type="ECO:0000256" key="1">
    <source>
        <dbReference type="ARBA" id="ARBA00022475"/>
    </source>
</evidence>
<feature type="domain" description="Glycosyl transferase family 51" evidence="19">
    <location>
        <begin position="69"/>
        <end position="241"/>
    </location>
</feature>
<evidence type="ECO:0000256" key="17">
    <source>
        <dbReference type="SAM" id="Phobius"/>
    </source>
</evidence>
<feature type="domain" description="Penicillin-binding protein transpeptidase" evidence="18">
    <location>
        <begin position="336"/>
        <end position="615"/>
    </location>
</feature>
<protein>
    <submittedName>
        <fullName evidence="20">Penicillin-binding protein 2A</fullName>
        <ecNumber evidence="20">2.3.2.-</ecNumber>
        <ecNumber evidence="20">2.4.1.129</ecNumber>
    </submittedName>
</protein>
<evidence type="ECO:0000256" key="4">
    <source>
        <dbReference type="ARBA" id="ARBA00022676"/>
    </source>
</evidence>
<feature type="coiled-coil region" evidence="16">
    <location>
        <begin position="635"/>
        <end position="687"/>
    </location>
</feature>
<keyword evidence="2" id="KW-0121">Carboxypeptidase</keyword>
<dbReference type="InterPro" id="IPR050396">
    <property type="entry name" value="Glycosyltr_51/Transpeptidase"/>
</dbReference>
<dbReference type="PANTHER" id="PTHR32282">
    <property type="entry name" value="BINDING PROTEIN TRANSPEPTIDASE, PUTATIVE-RELATED"/>
    <property type="match status" value="1"/>
</dbReference>
<evidence type="ECO:0000256" key="9">
    <source>
        <dbReference type="ARBA" id="ARBA00022984"/>
    </source>
</evidence>
<reference evidence="20 21" key="1">
    <citation type="submission" date="2023-07" db="EMBL/GenBank/DDBJ databases">
        <title>Genomic Encyclopedia of Type Strains, Phase IV (KMG-IV): sequencing the most valuable type-strain genomes for metagenomic binning, comparative biology and taxonomic classification.</title>
        <authorList>
            <person name="Goeker M."/>
        </authorList>
    </citation>
    <scope>NUCLEOTIDE SEQUENCE [LARGE SCALE GENOMIC DNA]</scope>
    <source>
        <strain evidence="20 21">DSM 27848</strain>
    </source>
</reference>
<evidence type="ECO:0000256" key="6">
    <source>
        <dbReference type="ARBA" id="ARBA00022692"/>
    </source>
</evidence>
<dbReference type="RefSeq" id="WP_244679512.1">
    <property type="nucleotide sequence ID" value="NZ_JALIRM010000001.1"/>
</dbReference>
<evidence type="ECO:0000256" key="7">
    <source>
        <dbReference type="ARBA" id="ARBA00022801"/>
    </source>
</evidence>
<organism evidence="20 21">
    <name type="scientific">Lederbergia wuyishanensis</name>
    <dbReference type="NCBI Taxonomy" id="1347903"/>
    <lineage>
        <taxon>Bacteria</taxon>
        <taxon>Bacillati</taxon>
        <taxon>Bacillota</taxon>
        <taxon>Bacilli</taxon>
        <taxon>Bacillales</taxon>
        <taxon>Bacillaceae</taxon>
        <taxon>Lederbergia</taxon>
    </lineage>
</organism>
<dbReference type="Pfam" id="PF00912">
    <property type="entry name" value="Transgly"/>
    <property type="match status" value="1"/>
</dbReference>
<evidence type="ECO:0000256" key="2">
    <source>
        <dbReference type="ARBA" id="ARBA00022645"/>
    </source>
</evidence>
<dbReference type="SUPFAM" id="SSF56601">
    <property type="entry name" value="beta-lactamase/transpeptidase-like"/>
    <property type="match status" value="1"/>
</dbReference>
<dbReference type="Pfam" id="PF00905">
    <property type="entry name" value="Transpeptidase"/>
    <property type="match status" value="1"/>
</dbReference>
<keyword evidence="8" id="KW-0133">Cell shape</keyword>
<keyword evidence="12" id="KW-0511">Multifunctional enzyme</keyword>
<feature type="transmembrane region" description="Helical" evidence="17">
    <location>
        <begin position="20"/>
        <end position="41"/>
    </location>
</feature>
<evidence type="ECO:0000256" key="11">
    <source>
        <dbReference type="ARBA" id="ARBA00023136"/>
    </source>
</evidence>
<dbReference type="Gene3D" id="6.20.370.110">
    <property type="match status" value="1"/>
</dbReference>
<dbReference type="InterPro" id="IPR001264">
    <property type="entry name" value="Glyco_trans_51"/>
</dbReference>
<dbReference type="InterPro" id="IPR001460">
    <property type="entry name" value="PCN-bd_Tpept"/>
</dbReference>
<keyword evidence="9" id="KW-0573">Peptidoglycan synthesis</keyword>
<evidence type="ECO:0000313" key="20">
    <source>
        <dbReference type="EMBL" id="MDQ0341249.1"/>
    </source>
</evidence>
<dbReference type="EC" id="2.3.2.-" evidence="20"/>
<evidence type="ECO:0000259" key="19">
    <source>
        <dbReference type="Pfam" id="PF00912"/>
    </source>
</evidence>
<evidence type="ECO:0000256" key="14">
    <source>
        <dbReference type="ARBA" id="ARBA00034000"/>
    </source>
</evidence>
<proteinExistence type="predicted"/>
<evidence type="ECO:0000256" key="13">
    <source>
        <dbReference type="ARBA" id="ARBA00023316"/>
    </source>
</evidence>
<evidence type="ECO:0000256" key="16">
    <source>
        <dbReference type="SAM" id="Coils"/>
    </source>
</evidence>
<comment type="caution">
    <text evidence="20">The sequence shown here is derived from an EMBL/GenBank/DDBJ whole genome shotgun (WGS) entry which is preliminary data.</text>
</comment>
<comment type="catalytic activity">
    <reaction evidence="14">
        <text>Preferential cleavage: (Ac)2-L-Lys-D-Ala-|-D-Ala. Also transpeptidation of peptidyl-alanyl moieties that are N-acyl substituents of D-alanine.</text>
        <dbReference type="EC" id="3.4.16.4"/>
    </reaction>
</comment>
<dbReference type="EMBL" id="JAUSUO010000001">
    <property type="protein sequence ID" value="MDQ0341249.1"/>
    <property type="molecule type" value="Genomic_DNA"/>
</dbReference>
<dbReference type="SUPFAM" id="SSF53955">
    <property type="entry name" value="Lysozyme-like"/>
    <property type="match status" value="1"/>
</dbReference>
<dbReference type="EC" id="2.4.1.129" evidence="20"/>
<dbReference type="InterPro" id="IPR012338">
    <property type="entry name" value="Beta-lactam/transpept-like"/>
</dbReference>
<accession>A0ABU0CYL4</accession>
<comment type="catalytic activity">
    <reaction evidence="15">
        <text>[GlcNAc-(1-&gt;4)-Mur2Ac(oyl-L-Ala-gamma-D-Glu-L-Lys-D-Ala-D-Ala)](n)-di-trans,octa-cis-undecaprenyl diphosphate + beta-D-GlcNAc-(1-&gt;4)-Mur2Ac(oyl-L-Ala-gamma-D-Glu-L-Lys-D-Ala-D-Ala)-di-trans,octa-cis-undecaprenyl diphosphate = [GlcNAc-(1-&gt;4)-Mur2Ac(oyl-L-Ala-gamma-D-Glu-L-Lys-D-Ala-D-Ala)](n+1)-di-trans,octa-cis-undecaprenyl diphosphate + di-trans,octa-cis-undecaprenyl diphosphate + H(+)</text>
        <dbReference type="Rhea" id="RHEA:23708"/>
        <dbReference type="Rhea" id="RHEA-COMP:9602"/>
        <dbReference type="Rhea" id="RHEA-COMP:9603"/>
        <dbReference type="ChEBI" id="CHEBI:15378"/>
        <dbReference type="ChEBI" id="CHEBI:58405"/>
        <dbReference type="ChEBI" id="CHEBI:60033"/>
        <dbReference type="ChEBI" id="CHEBI:78435"/>
        <dbReference type="EC" id="2.4.99.28"/>
    </reaction>
</comment>